<accession>A0ABS3VJ07</accession>
<dbReference type="InterPro" id="IPR001387">
    <property type="entry name" value="Cro/C1-type_HTH"/>
</dbReference>
<protein>
    <submittedName>
        <fullName evidence="2">Helix-turn-helix domain-containing protein</fullName>
    </submittedName>
</protein>
<dbReference type="CDD" id="cd00093">
    <property type="entry name" value="HTH_XRE"/>
    <property type="match status" value="1"/>
</dbReference>
<organism evidence="2 3">
    <name type="scientific">Micromonospora echinofusca</name>
    <dbReference type="NCBI Taxonomy" id="47858"/>
    <lineage>
        <taxon>Bacteria</taxon>
        <taxon>Bacillati</taxon>
        <taxon>Actinomycetota</taxon>
        <taxon>Actinomycetes</taxon>
        <taxon>Micromonosporales</taxon>
        <taxon>Micromonosporaceae</taxon>
        <taxon>Micromonospora</taxon>
    </lineage>
</organism>
<dbReference type="PROSITE" id="PS50943">
    <property type="entry name" value="HTH_CROC1"/>
    <property type="match status" value="1"/>
</dbReference>
<evidence type="ECO:0000313" key="3">
    <source>
        <dbReference type="Proteomes" id="UP000823521"/>
    </source>
</evidence>
<feature type="domain" description="HTH cro/C1-type" evidence="1">
    <location>
        <begin position="11"/>
        <end position="63"/>
    </location>
</feature>
<dbReference type="SMART" id="SM00530">
    <property type="entry name" value="HTH_XRE"/>
    <property type="match status" value="1"/>
</dbReference>
<comment type="caution">
    <text evidence="2">The sequence shown here is derived from an EMBL/GenBank/DDBJ whole genome shotgun (WGS) entry which is preliminary data.</text>
</comment>
<evidence type="ECO:0000313" key="2">
    <source>
        <dbReference type="EMBL" id="MBO4204512.1"/>
    </source>
</evidence>
<dbReference type="InterPro" id="IPR043917">
    <property type="entry name" value="DUF5753"/>
</dbReference>
<sequence>MSTLEFLAVELRRARTAAGLSQEDLAQRINYSQSLVSMIEQARRTPGLDFMTRADDVLDTDGLLVRLQALVHIESAPPWFREWMAVEQEVAALWSFEVSVLPGLLQTEDYARAVLATGGLLPEDRAERLVTSRLQRQAVLTRDRPPQFVAVLDEQILHRPVGGRAVMRAQLAHLVELGRRPHIQIHVVPADVGEYPGLAGPFVLGCYEDGTRVVHLDTPLHGQVIDRPEDVANLNRRWEAVRGEALSRRQSAELIAKVAEERWS</sequence>
<gene>
    <name evidence="2" type="ORF">GSF22_00565</name>
</gene>
<proteinExistence type="predicted"/>
<evidence type="ECO:0000259" key="1">
    <source>
        <dbReference type="PROSITE" id="PS50943"/>
    </source>
</evidence>
<dbReference type="InterPro" id="IPR010982">
    <property type="entry name" value="Lambda_DNA-bd_dom_sf"/>
</dbReference>
<dbReference type="EMBL" id="WVUH01000002">
    <property type="protein sequence ID" value="MBO4204512.1"/>
    <property type="molecule type" value="Genomic_DNA"/>
</dbReference>
<name>A0ABS3VJ07_MICEH</name>
<reference evidence="2 3" key="1">
    <citation type="submission" date="2019-12" db="EMBL/GenBank/DDBJ databases">
        <title>Whole genome sequencing of endophytic Actinobacterium Micromonospora sp. MPMI6T.</title>
        <authorList>
            <person name="Evv R."/>
            <person name="Podile A.R."/>
        </authorList>
    </citation>
    <scope>NUCLEOTIDE SEQUENCE [LARGE SCALE GENOMIC DNA]</scope>
    <source>
        <strain evidence="2 3">MPMI6</strain>
    </source>
</reference>
<dbReference type="Proteomes" id="UP000823521">
    <property type="component" value="Unassembled WGS sequence"/>
</dbReference>
<dbReference type="Pfam" id="PF13560">
    <property type="entry name" value="HTH_31"/>
    <property type="match status" value="1"/>
</dbReference>
<keyword evidence="3" id="KW-1185">Reference proteome</keyword>
<dbReference type="SUPFAM" id="SSF47413">
    <property type="entry name" value="lambda repressor-like DNA-binding domains"/>
    <property type="match status" value="1"/>
</dbReference>
<dbReference type="Gene3D" id="1.10.260.40">
    <property type="entry name" value="lambda repressor-like DNA-binding domains"/>
    <property type="match status" value="1"/>
</dbReference>
<dbReference type="Pfam" id="PF19054">
    <property type="entry name" value="DUF5753"/>
    <property type="match status" value="1"/>
</dbReference>